<evidence type="ECO:0000313" key="2">
    <source>
        <dbReference type="Proteomes" id="UP000246464"/>
    </source>
</evidence>
<dbReference type="Proteomes" id="UP000246464">
    <property type="component" value="Chromosome 1"/>
</dbReference>
<protein>
    <submittedName>
        <fullName evidence="1">Uncharacterized protein</fullName>
    </submittedName>
</protein>
<proteinExistence type="predicted"/>
<organism evidence="1 2">
    <name type="scientific">Scophthalmus maximus</name>
    <name type="common">Turbot</name>
    <name type="synonym">Psetta maxima</name>
    <dbReference type="NCBI Taxonomy" id="52904"/>
    <lineage>
        <taxon>Eukaryota</taxon>
        <taxon>Metazoa</taxon>
        <taxon>Chordata</taxon>
        <taxon>Craniata</taxon>
        <taxon>Vertebrata</taxon>
        <taxon>Euteleostomi</taxon>
        <taxon>Actinopterygii</taxon>
        <taxon>Neopterygii</taxon>
        <taxon>Teleostei</taxon>
        <taxon>Neoteleostei</taxon>
        <taxon>Acanthomorphata</taxon>
        <taxon>Carangaria</taxon>
        <taxon>Pleuronectiformes</taxon>
        <taxon>Pleuronectoidei</taxon>
        <taxon>Scophthalmidae</taxon>
        <taxon>Scophthalmus</taxon>
    </lineage>
</organism>
<accession>A0A2U9AZT6</accession>
<gene>
    <name evidence="1" type="ORF">SMAX5B_013695</name>
</gene>
<name>A0A2U9AZT6_SCOMX</name>
<keyword evidence="2" id="KW-1185">Reference proteome</keyword>
<reference evidence="1 2" key="1">
    <citation type="submission" date="2017-12" db="EMBL/GenBank/DDBJ databases">
        <title>Integrating genomic resources of turbot (Scophthalmus maximus) in depth evaluation of genetic and physical mapping variation across individuals.</title>
        <authorList>
            <person name="Martinez P."/>
        </authorList>
    </citation>
    <scope>NUCLEOTIDE SEQUENCE [LARGE SCALE GENOMIC DNA]</scope>
</reference>
<dbReference type="EMBL" id="CP026243">
    <property type="protein sequence ID" value="AWO97160.1"/>
    <property type="molecule type" value="Genomic_DNA"/>
</dbReference>
<evidence type="ECO:0000313" key="1">
    <source>
        <dbReference type="EMBL" id="AWO97160.1"/>
    </source>
</evidence>
<sequence>MMLLRHLELMVRDEEAVSGGMCSVERNRVKCNNEIFGRFSASEDARLRARW</sequence>
<dbReference type="AlphaFoldDB" id="A0A2U9AZT6"/>